<dbReference type="PANTHER" id="PTHR46060">
    <property type="entry name" value="MARINER MOS1 TRANSPOSASE-LIKE PROTEIN"/>
    <property type="match status" value="1"/>
</dbReference>
<organism evidence="3 4">
    <name type="scientific">Blattamonas nauphoetae</name>
    <dbReference type="NCBI Taxonomy" id="2049346"/>
    <lineage>
        <taxon>Eukaryota</taxon>
        <taxon>Metamonada</taxon>
        <taxon>Preaxostyla</taxon>
        <taxon>Oxymonadida</taxon>
        <taxon>Blattamonas</taxon>
    </lineage>
</organism>
<protein>
    <submittedName>
        <fullName evidence="3">Mariner transposase</fullName>
    </submittedName>
</protein>
<evidence type="ECO:0000256" key="2">
    <source>
        <dbReference type="SAM" id="Phobius"/>
    </source>
</evidence>
<dbReference type="InterPro" id="IPR052709">
    <property type="entry name" value="Transposase-MT_Hybrid"/>
</dbReference>
<feature type="transmembrane region" description="Helical" evidence="2">
    <location>
        <begin position="601"/>
        <end position="621"/>
    </location>
</feature>
<evidence type="ECO:0000313" key="4">
    <source>
        <dbReference type="Proteomes" id="UP001281761"/>
    </source>
</evidence>
<evidence type="ECO:0000313" key="3">
    <source>
        <dbReference type="EMBL" id="KAK2945868.1"/>
    </source>
</evidence>
<sequence length="626" mass="73761">MSTETLRIRDRTVIEMCFLDGLTKKECYEKGLRRYGRNRPCKNTIKKYYNQLTTNQFQYTSKKPPGRPRNFRKEMAVRRVVLEHGSYSIAKFAKIAAVDRKTVADVVYRRMNFIKLTSYTVPHPLTQQQKVDRVNKATQLVQTLHQHSSLNFRSVFTGDESYFSFSFDHPFVWGLRGAQHLVRINPLHRGRKIMPQVFQDASNLAVLDYQESKNIGTRDTRRRKHKLFGALTIAEAESDEEEAEDESGDDEEVMVENSDTDFQDRTVIEMCFLDGLTKKECYEKGLRRYGRNRPCKNTIKKYYNQLTTNQFQYTSKKPPGRPRNFRKEMAVRRVVLEHGSYSIAKFAKIAAVDRKTVADVVYRRMNFIKLTSYTVPHPLTQQQKVDRVNKATQLVQTLHQHSSLNFRSVFTGDESYFSFSFDHPFVWGLRGAQHLVRINPLHRGRKIMCLRPMERYLDRQVDVEVPYQLHYDNAKPHPSRTTRTFMNDTNFSVLTHPAYSPDLSPCDFAIFPVLKQRLIGRRFATIPSLTRAILAEMERITPQQRIRIFQNWIKRCDHVIRRGGEYYDKCLQEERLHTRRLNRANRQFVRDDHDQLQLDQYITYFQVVAVFICITIMITLLSHNLH</sequence>
<dbReference type="EMBL" id="JARBJD010000245">
    <property type="protein sequence ID" value="KAK2945868.1"/>
    <property type="molecule type" value="Genomic_DNA"/>
</dbReference>
<comment type="caution">
    <text evidence="3">The sequence shown here is derived from an EMBL/GenBank/DDBJ whole genome shotgun (WGS) entry which is preliminary data.</text>
</comment>
<evidence type="ECO:0000256" key="1">
    <source>
        <dbReference type="SAM" id="MobiDB-lite"/>
    </source>
</evidence>
<feature type="region of interest" description="Disordered" evidence="1">
    <location>
        <begin position="236"/>
        <end position="256"/>
    </location>
</feature>
<dbReference type="PANTHER" id="PTHR46060:SF3">
    <property type="entry name" value="PROTEIN GVQW3"/>
    <property type="match status" value="1"/>
</dbReference>
<reference evidence="3 4" key="1">
    <citation type="journal article" date="2022" name="bioRxiv">
        <title>Genomics of Preaxostyla Flagellates Illuminates Evolutionary Transitions and the Path Towards Mitochondrial Loss.</title>
        <authorList>
            <person name="Novak L.V.F."/>
            <person name="Treitli S.C."/>
            <person name="Pyrih J."/>
            <person name="Halakuc P."/>
            <person name="Pipaliya S.V."/>
            <person name="Vacek V."/>
            <person name="Brzon O."/>
            <person name="Soukal P."/>
            <person name="Eme L."/>
            <person name="Dacks J.B."/>
            <person name="Karnkowska A."/>
            <person name="Elias M."/>
            <person name="Hampl V."/>
        </authorList>
    </citation>
    <scope>NUCLEOTIDE SEQUENCE [LARGE SCALE GENOMIC DNA]</scope>
    <source>
        <strain evidence="3">NAU3</strain>
        <tissue evidence="3">Gut</tissue>
    </source>
</reference>
<keyword evidence="2" id="KW-0472">Membrane</keyword>
<keyword evidence="4" id="KW-1185">Reference proteome</keyword>
<dbReference type="Gene3D" id="3.30.420.10">
    <property type="entry name" value="Ribonuclease H-like superfamily/Ribonuclease H"/>
    <property type="match status" value="1"/>
</dbReference>
<name>A0ABQ9X2R4_9EUKA</name>
<dbReference type="InterPro" id="IPR036397">
    <property type="entry name" value="RNaseH_sf"/>
</dbReference>
<keyword evidence="2" id="KW-0812">Transmembrane</keyword>
<gene>
    <name evidence="3" type="ORF">BLNAU_19236</name>
</gene>
<keyword evidence="2" id="KW-1133">Transmembrane helix</keyword>
<accession>A0ABQ9X2R4</accession>
<dbReference type="Proteomes" id="UP001281761">
    <property type="component" value="Unassembled WGS sequence"/>
</dbReference>
<proteinExistence type="predicted"/>